<feature type="cross-link" description="Glycyl lysine isopeptide (Lys-Gly) (interchain with G-Cter in SUMO2)" evidence="10">
    <location>
        <position position="138"/>
    </location>
</feature>
<comment type="similarity">
    <text evidence="13">Belongs to the protein kinase superfamily. Ser/Thr protein kinase family. Aurora subfamily.</text>
</comment>
<dbReference type="SUPFAM" id="SSF56112">
    <property type="entry name" value="Protein kinase-like (PK-like)"/>
    <property type="match status" value="1"/>
</dbReference>
<dbReference type="EMBL" id="SKCS01000031">
    <property type="protein sequence ID" value="TNN20195.1"/>
    <property type="molecule type" value="Genomic_DNA"/>
</dbReference>
<evidence type="ECO:0000256" key="9">
    <source>
        <dbReference type="PIRSR" id="PIRSR630616-2"/>
    </source>
</evidence>
<dbReference type="InterPro" id="IPR000719">
    <property type="entry name" value="Prot_kinase_dom"/>
</dbReference>
<feature type="binding site" evidence="9">
    <location>
        <begin position="91"/>
        <end position="93"/>
    </location>
    <ligand>
        <name>ATP</name>
        <dbReference type="ChEBI" id="CHEBI:30616"/>
    </ligand>
</feature>
<feature type="domain" description="Protein kinase" evidence="14">
    <location>
        <begin position="13"/>
        <end position="263"/>
    </location>
</feature>
<evidence type="ECO:0000256" key="3">
    <source>
        <dbReference type="ARBA" id="ARBA00022741"/>
    </source>
</evidence>
<reference evidence="15 16" key="1">
    <citation type="submission" date="2019-03" db="EMBL/GenBank/DDBJ databases">
        <title>An improved genome assembly of the fluke Schistosoma japonicum.</title>
        <authorList>
            <person name="Hu W."/>
            <person name="Luo F."/>
            <person name="Yin M."/>
            <person name="Mo X."/>
            <person name="Sun C."/>
            <person name="Wu Q."/>
            <person name="Zhu B."/>
            <person name="Xiang M."/>
            <person name="Wang J."/>
            <person name="Wang Y."/>
            <person name="Zhang T."/>
            <person name="Xu B."/>
            <person name="Zheng H."/>
            <person name="Feng Z."/>
        </authorList>
    </citation>
    <scope>NUCLEOTIDE SEQUENCE [LARGE SCALE GENOMIC DNA]</scope>
    <source>
        <strain evidence="15">HuSjv2</strain>
        <tissue evidence="15">Worms</tissue>
    </source>
</reference>
<evidence type="ECO:0000256" key="10">
    <source>
        <dbReference type="PIRSR" id="PIRSR630616-3"/>
    </source>
</evidence>
<comment type="caution">
    <text evidence="15">The sequence shown here is derived from an EMBL/GenBank/DDBJ whole genome shotgun (WGS) entry which is preliminary data.</text>
</comment>
<dbReference type="Gene3D" id="1.10.510.10">
    <property type="entry name" value="Transferase(Phosphotransferase) domain 1"/>
    <property type="match status" value="1"/>
</dbReference>
<dbReference type="InterPro" id="IPR008271">
    <property type="entry name" value="Ser/Thr_kinase_AS"/>
</dbReference>
<proteinExistence type="inferred from homology"/>
<protein>
    <recommendedName>
        <fullName evidence="13">Aurora kinase</fullName>
        <ecNumber evidence="13">2.7.11.1</ecNumber>
    </recommendedName>
</protein>
<dbReference type="PROSITE" id="PS50011">
    <property type="entry name" value="PROTEIN_KINASE_DOM"/>
    <property type="match status" value="1"/>
</dbReference>
<dbReference type="PROSITE" id="PS00107">
    <property type="entry name" value="PROTEIN_KINASE_ATP"/>
    <property type="match status" value="1"/>
</dbReference>
<dbReference type="InterPro" id="IPR011009">
    <property type="entry name" value="Kinase-like_dom_sf"/>
</dbReference>
<keyword evidence="5 9" id="KW-0067">ATP-binding</keyword>
<evidence type="ECO:0000259" key="14">
    <source>
        <dbReference type="PROSITE" id="PS50011"/>
    </source>
</evidence>
<evidence type="ECO:0000256" key="11">
    <source>
        <dbReference type="PROSITE-ProRule" id="PRU10141"/>
    </source>
</evidence>
<keyword evidence="4 13" id="KW-0418">Kinase</keyword>
<dbReference type="PANTHER" id="PTHR24350">
    <property type="entry name" value="SERINE/THREONINE-PROTEIN KINASE IAL-RELATED"/>
    <property type="match status" value="1"/>
</dbReference>
<feature type="binding site" evidence="11">
    <location>
        <position position="46"/>
    </location>
    <ligand>
        <name>ATP</name>
        <dbReference type="ChEBI" id="CHEBI:30616"/>
    </ligand>
</feature>
<dbReference type="EC" id="2.7.11.1" evidence="13"/>
<evidence type="ECO:0000313" key="16">
    <source>
        <dbReference type="Proteomes" id="UP000311919"/>
    </source>
</evidence>
<evidence type="ECO:0000256" key="7">
    <source>
        <dbReference type="ARBA" id="ARBA00048679"/>
    </source>
</evidence>
<dbReference type="AlphaFoldDB" id="A0A4Z2DUN6"/>
<dbReference type="PROSITE" id="PS00108">
    <property type="entry name" value="PROTEIN_KINASE_ST"/>
    <property type="match status" value="1"/>
</dbReference>
<dbReference type="Proteomes" id="UP000311919">
    <property type="component" value="Unassembled WGS sequence"/>
</dbReference>
<keyword evidence="1 12" id="KW-0723">Serine/threonine-protein kinase</keyword>
<dbReference type="CDD" id="cd14007">
    <property type="entry name" value="STKc_Aurora"/>
    <property type="match status" value="1"/>
</dbReference>
<gene>
    <name evidence="15" type="ORF">EWB00_004811</name>
</gene>
<feature type="binding site" evidence="9">
    <location>
        <begin position="140"/>
        <end position="141"/>
    </location>
    <ligand>
        <name>ATP</name>
        <dbReference type="ChEBI" id="CHEBI:30616"/>
    </ligand>
</feature>
<dbReference type="OrthoDB" id="377346at2759"/>
<dbReference type="GO" id="GO:0005524">
    <property type="term" value="F:ATP binding"/>
    <property type="evidence" value="ECO:0007669"/>
    <property type="project" value="UniProtKB-UniRule"/>
</dbReference>
<dbReference type="FunFam" id="3.30.200.20:FF:000042">
    <property type="entry name" value="Aurora kinase A"/>
    <property type="match status" value="1"/>
</dbReference>
<comment type="catalytic activity">
    <reaction evidence="7 13">
        <text>L-seryl-[protein] + ATP = O-phospho-L-seryl-[protein] + ADP + H(+)</text>
        <dbReference type="Rhea" id="RHEA:17989"/>
        <dbReference type="Rhea" id="RHEA-COMP:9863"/>
        <dbReference type="Rhea" id="RHEA-COMP:11604"/>
        <dbReference type="ChEBI" id="CHEBI:15378"/>
        <dbReference type="ChEBI" id="CHEBI:29999"/>
        <dbReference type="ChEBI" id="CHEBI:30616"/>
        <dbReference type="ChEBI" id="CHEBI:83421"/>
        <dbReference type="ChEBI" id="CHEBI:456216"/>
        <dbReference type="EC" id="2.7.11.1"/>
    </reaction>
</comment>
<feature type="binding site" evidence="9">
    <location>
        <position position="154"/>
    </location>
    <ligand>
        <name>ATP</name>
        <dbReference type="ChEBI" id="CHEBI:30616"/>
    </ligand>
</feature>
<keyword evidence="3 9" id="KW-0547">Nucleotide-binding</keyword>
<organism evidence="15 16">
    <name type="scientific">Schistosoma japonicum</name>
    <name type="common">Blood fluke</name>
    <dbReference type="NCBI Taxonomy" id="6182"/>
    <lineage>
        <taxon>Eukaryota</taxon>
        <taxon>Metazoa</taxon>
        <taxon>Spiralia</taxon>
        <taxon>Lophotrochozoa</taxon>
        <taxon>Platyhelminthes</taxon>
        <taxon>Trematoda</taxon>
        <taxon>Digenea</taxon>
        <taxon>Strigeidida</taxon>
        <taxon>Schistosomatoidea</taxon>
        <taxon>Schistosomatidae</taxon>
        <taxon>Schistosoma</taxon>
    </lineage>
</organism>
<dbReference type="SMART" id="SM00220">
    <property type="entry name" value="S_TKc"/>
    <property type="match status" value="1"/>
</dbReference>
<evidence type="ECO:0000256" key="2">
    <source>
        <dbReference type="ARBA" id="ARBA00022679"/>
    </source>
</evidence>
<keyword evidence="16" id="KW-1185">Reference proteome</keyword>
<dbReference type="InterPro" id="IPR017441">
    <property type="entry name" value="Protein_kinase_ATP_BS"/>
</dbReference>
<evidence type="ECO:0000256" key="5">
    <source>
        <dbReference type="ARBA" id="ARBA00022840"/>
    </source>
</evidence>
<feature type="binding site" evidence="9">
    <location>
        <position position="23"/>
    </location>
    <ligand>
        <name>ATP</name>
        <dbReference type="ChEBI" id="CHEBI:30616"/>
    </ligand>
</feature>
<evidence type="ECO:0000313" key="15">
    <source>
        <dbReference type="EMBL" id="TNN20195.1"/>
    </source>
</evidence>
<feature type="active site" description="Proton acceptor" evidence="8">
    <location>
        <position position="136"/>
    </location>
</feature>
<keyword evidence="2 13" id="KW-0808">Transferase</keyword>
<feature type="binding site" evidence="9">
    <location>
        <position position="42"/>
    </location>
    <ligand>
        <name>ATP</name>
        <dbReference type="ChEBI" id="CHEBI:30616"/>
    </ligand>
</feature>
<evidence type="ECO:0000256" key="6">
    <source>
        <dbReference type="ARBA" id="ARBA00047899"/>
    </source>
</evidence>
<accession>A0A4Z2DUN6</accession>
<dbReference type="InterPro" id="IPR030616">
    <property type="entry name" value="Aur-like"/>
</dbReference>
<evidence type="ECO:0000256" key="1">
    <source>
        <dbReference type="ARBA" id="ARBA00022527"/>
    </source>
</evidence>
<evidence type="ECO:0000256" key="13">
    <source>
        <dbReference type="RuleBase" id="RU367134"/>
    </source>
</evidence>
<evidence type="ECO:0000256" key="8">
    <source>
        <dbReference type="PIRSR" id="PIRSR630616-1"/>
    </source>
</evidence>
<sequence>MEATRSVSVLSDFDIGKQLGRGKFGTVFLARTKKSHFPCAIKVIFKKQIVKNKLEHQIRREIEIMCHLQHPHILQLYTYFHDHKRIYLVLEYAILGQMYTELRRLGRFSEARSATYVYQLCDALIYCHRMKVIHRDIKPENLLLGFHQELKLSDFGWAVHAPSLRRRTLCGTIDYLAPEMVAGVSHDERVDHWTVGILCYEMLCGKPPFEHPNTPDTYACIKTVKYTFPPVITPLAQDMISKILQRYPTDRLSLEGIMSHPWVQNFANKTSFHSIVKPRPKS</sequence>
<dbReference type="Pfam" id="PF00069">
    <property type="entry name" value="Pkinase"/>
    <property type="match status" value="1"/>
</dbReference>
<name>A0A4Z2DUN6_SCHJA</name>
<evidence type="ECO:0000256" key="12">
    <source>
        <dbReference type="RuleBase" id="RU000304"/>
    </source>
</evidence>
<dbReference type="STRING" id="6182.A0A4Z2DUN6"/>
<dbReference type="GO" id="GO:0004674">
    <property type="term" value="F:protein serine/threonine kinase activity"/>
    <property type="evidence" value="ECO:0007669"/>
    <property type="project" value="UniProtKB-KW"/>
</dbReference>
<comment type="catalytic activity">
    <reaction evidence="6 13">
        <text>L-threonyl-[protein] + ATP = O-phospho-L-threonyl-[protein] + ADP + H(+)</text>
        <dbReference type="Rhea" id="RHEA:46608"/>
        <dbReference type="Rhea" id="RHEA-COMP:11060"/>
        <dbReference type="Rhea" id="RHEA-COMP:11605"/>
        <dbReference type="ChEBI" id="CHEBI:15378"/>
        <dbReference type="ChEBI" id="CHEBI:30013"/>
        <dbReference type="ChEBI" id="CHEBI:30616"/>
        <dbReference type="ChEBI" id="CHEBI:61977"/>
        <dbReference type="ChEBI" id="CHEBI:456216"/>
        <dbReference type="EC" id="2.7.11.1"/>
    </reaction>
</comment>
<evidence type="ECO:0000256" key="4">
    <source>
        <dbReference type="ARBA" id="ARBA00022777"/>
    </source>
</evidence>
<dbReference type="FunFam" id="1.10.510.10:FF:000235">
    <property type="entry name" value="Serine/threonine-protein kinase ark1"/>
    <property type="match status" value="1"/>
</dbReference>